<feature type="chain" id="PRO_5035300721" evidence="1">
    <location>
        <begin position="21"/>
        <end position="154"/>
    </location>
</feature>
<dbReference type="Pfam" id="PF02643">
    <property type="entry name" value="DUF192"/>
    <property type="match status" value="1"/>
</dbReference>
<evidence type="ECO:0000313" key="2">
    <source>
        <dbReference type="EMBL" id="MBS0122765.1"/>
    </source>
</evidence>
<keyword evidence="1" id="KW-0732">Signal</keyword>
<name>A0A8J7W8D1_9RHOB</name>
<evidence type="ECO:0000256" key="1">
    <source>
        <dbReference type="SAM" id="SignalP"/>
    </source>
</evidence>
<dbReference type="PANTHER" id="PTHR37953">
    <property type="entry name" value="UPF0127 PROTEIN MJ1496"/>
    <property type="match status" value="1"/>
</dbReference>
<gene>
    <name evidence="2" type="ORF">KB874_01350</name>
</gene>
<keyword evidence="3" id="KW-1185">Reference proteome</keyword>
<dbReference type="PANTHER" id="PTHR37953:SF1">
    <property type="entry name" value="UPF0127 PROTEIN MJ1496"/>
    <property type="match status" value="1"/>
</dbReference>
<reference evidence="2" key="1">
    <citation type="submission" date="2021-04" db="EMBL/GenBank/DDBJ databases">
        <authorList>
            <person name="Yoon J."/>
        </authorList>
    </citation>
    <scope>NUCLEOTIDE SEQUENCE</scope>
    <source>
        <strain evidence="2">KMU-90</strain>
    </source>
</reference>
<organism evidence="2 3">
    <name type="scientific">Thetidibacter halocola</name>
    <dbReference type="NCBI Taxonomy" id="2827239"/>
    <lineage>
        <taxon>Bacteria</taxon>
        <taxon>Pseudomonadati</taxon>
        <taxon>Pseudomonadota</taxon>
        <taxon>Alphaproteobacteria</taxon>
        <taxon>Rhodobacterales</taxon>
        <taxon>Roseobacteraceae</taxon>
        <taxon>Thetidibacter</taxon>
    </lineage>
</organism>
<protein>
    <submittedName>
        <fullName evidence="2">DUF192 domain-containing protein</fullName>
    </submittedName>
</protein>
<dbReference type="RefSeq" id="WP_212534738.1">
    <property type="nucleotide sequence ID" value="NZ_JAGTUU010000001.1"/>
</dbReference>
<proteinExistence type="predicted"/>
<evidence type="ECO:0000313" key="3">
    <source>
        <dbReference type="Proteomes" id="UP000681356"/>
    </source>
</evidence>
<dbReference type="InterPro" id="IPR003795">
    <property type="entry name" value="DUF192"/>
</dbReference>
<dbReference type="InterPro" id="IPR038695">
    <property type="entry name" value="Saro_0823-like_sf"/>
</dbReference>
<dbReference type="AlphaFoldDB" id="A0A8J7W8D1"/>
<accession>A0A8J7W8D1</accession>
<dbReference type="Proteomes" id="UP000681356">
    <property type="component" value="Unassembled WGS sequence"/>
</dbReference>
<comment type="caution">
    <text evidence="2">The sequence shown here is derived from an EMBL/GenBank/DDBJ whole genome shotgun (WGS) entry which is preliminary data.</text>
</comment>
<dbReference type="Gene3D" id="2.60.120.1140">
    <property type="entry name" value="Protein of unknown function DUF192"/>
    <property type="match status" value="1"/>
</dbReference>
<dbReference type="EMBL" id="JAGTUU010000001">
    <property type="protein sequence ID" value="MBS0122765.1"/>
    <property type="molecule type" value="Genomic_DNA"/>
</dbReference>
<sequence>MGIRLAALTFVVCFATGAAADEVCRDDTLWLRGDFGTARFSVSIADDAEERARGLMFVETMPTSNGMLFVYDVARPVAFWMKNTLIPLDILFADDTGTVIRVHENAIPGDLTGLPSGGPAQYVLEINGGLARQMGIGPGAQMRHPSIDEPAWPC</sequence>
<feature type="signal peptide" evidence="1">
    <location>
        <begin position="1"/>
        <end position="20"/>
    </location>
</feature>